<keyword evidence="2" id="KW-1185">Reference proteome</keyword>
<protein>
    <submittedName>
        <fullName evidence="1">Uncharacterized protein</fullName>
    </submittedName>
</protein>
<organism evidence="1 2">
    <name type="scientific">Sphingomonas naphthae</name>
    <dbReference type="NCBI Taxonomy" id="1813468"/>
    <lineage>
        <taxon>Bacteria</taxon>
        <taxon>Pseudomonadati</taxon>
        <taxon>Pseudomonadota</taxon>
        <taxon>Alphaproteobacteria</taxon>
        <taxon>Sphingomonadales</taxon>
        <taxon>Sphingomonadaceae</taxon>
        <taxon>Sphingomonas</taxon>
    </lineage>
</organism>
<dbReference type="EMBL" id="CP117411">
    <property type="protein sequence ID" value="WCT74122.1"/>
    <property type="molecule type" value="Genomic_DNA"/>
</dbReference>
<accession>A0ABY7TLL3</accession>
<dbReference type="RefSeq" id="WP_273688907.1">
    <property type="nucleotide sequence ID" value="NZ_CP117411.1"/>
</dbReference>
<gene>
    <name evidence="1" type="ORF">PQ455_02500</name>
</gene>
<dbReference type="Proteomes" id="UP001220395">
    <property type="component" value="Chromosome"/>
</dbReference>
<proteinExistence type="predicted"/>
<reference evidence="1 2" key="1">
    <citation type="submission" date="2023-02" db="EMBL/GenBank/DDBJ databases">
        <title>Genome sequence of Sphingomonas naphthae.</title>
        <authorList>
            <person name="Kim S."/>
            <person name="Heo J."/>
            <person name="Kwon S.-W."/>
        </authorList>
    </citation>
    <scope>NUCLEOTIDE SEQUENCE [LARGE SCALE GENOMIC DNA]</scope>
    <source>
        <strain evidence="1 2">KACC 18716</strain>
    </source>
</reference>
<evidence type="ECO:0000313" key="1">
    <source>
        <dbReference type="EMBL" id="WCT74122.1"/>
    </source>
</evidence>
<sequence>MSVLTGRYVPGLMTSRLYVAFRMFPTEDMELLDLLKDQVRVSAEADGRELARAAQFGFADAFVRVVLASDTALVRNFDRGMAYNIAADGAAAWQAINADRARRLRERARAGAAR</sequence>
<evidence type="ECO:0000313" key="2">
    <source>
        <dbReference type="Proteomes" id="UP001220395"/>
    </source>
</evidence>
<name>A0ABY7TLL3_9SPHN</name>